<organism evidence="1 2">
    <name type="scientific">Plakobranchus ocellatus</name>
    <dbReference type="NCBI Taxonomy" id="259542"/>
    <lineage>
        <taxon>Eukaryota</taxon>
        <taxon>Metazoa</taxon>
        <taxon>Spiralia</taxon>
        <taxon>Lophotrochozoa</taxon>
        <taxon>Mollusca</taxon>
        <taxon>Gastropoda</taxon>
        <taxon>Heterobranchia</taxon>
        <taxon>Euthyneura</taxon>
        <taxon>Panpulmonata</taxon>
        <taxon>Sacoglossa</taxon>
        <taxon>Placobranchoidea</taxon>
        <taxon>Plakobranchidae</taxon>
        <taxon>Plakobranchus</taxon>
    </lineage>
</organism>
<proteinExistence type="predicted"/>
<accession>A0AAV3Z2E8</accession>
<evidence type="ECO:0000313" key="2">
    <source>
        <dbReference type="Proteomes" id="UP000735302"/>
    </source>
</evidence>
<dbReference type="Proteomes" id="UP000735302">
    <property type="component" value="Unassembled WGS sequence"/>
</dbReference>
<dbReference type="AlphaFoldDB" id="A0AAV3Z2E8"/>
<comment type="caution">
    <text evidence="1">The sequence shown here is derived from an EMBL/GenBank/DDBJ whole genome shotgun (WGS) entry which is preliminary data.</text>
</comment>
<protein>
    <submittedName>
        <fullName evidence="1">Uncharacterized protein</fullName>
    </submittedName>
</protein>
<gene>
    <name evidence="1" type="ORF">PoB_001584500</name>
</gene>
<name>A0AAV3Z2E8_9GAST</name>
<dbReference type="EMBL" id="BLXT01001930">
    <property type="protein sequence ID" value="GFN89339.1"/>
    <property type="molecule type" value="Genomic_DNA"/>
</dbReference>
<keyword evidence="2" id="KW-1185">Reference proteome</keyword>
<sequence length="111" mass="12169">MFAIDTARLLLALISPAELKHCTNRHKSDPRRLVSGIVMQDAFRVESQQTGGCLVAQWPASRPKIRRSIYVTGSNASQLATSSSDGALKAWDYLEVDMSAQEQAEGGYADR</sequence>
<evidence type="ECO:0000313" key="1">
    <source>
        <dbReference type="EMBL" id="GFN89339.1"/>
    </source>
</evidence>
<reference evidence="1 2" key="1">
    <citation type="journal article" date="2021" name="Elife">
        <title>Chloroplast acquisition without the gene transfer in kleptoplastic sea slugs, Plakobranchus ocellatus.</title>
        <authorList>
            <person name="Maeda T."/>
            <person name="Takahashi S."/>
            <person name="Yoshida T."/>
            <person name="Shimamura S."/>
            <person name="Takaki Y."/>
            <person name="Nagai Y."/>
            <person name="Toyoda A."/>
            <person name="Suzuki Y."/>
            <person name="Arimoto A."/>
            <person name="Ishii H."/>
            <person name="Satoh N."/>
            <person name="Nishiyama T."/>
            <person name="Hasebe M."/>
            <person name="Maruyama T."/>
            <person name="Minagawa J."/>
            <person name="Obokata J."/>
            <person name="Shigenobu S."/>
        </authorList>
    </citation>
    <scope>NUCLEOTIDE SEQUENCE [LARGE SCALE GENOMIC DNA]</scope>
</reference>